<feature type="domain" description="PASTA" evidence="2">
    <location>
        <begin position="110"/>
        <end position="181"/>
    </location>
</feature>
<evidence type="ECO:0000256" key="1">
    <source>
        <dbReference type="SAM" id="Phobius"/>
    </source>
</evidence>
<dbReference type="Gene3D" id="3.30.10.20">
    <property type="match status" value="2"/>
</dbReference>
<keyword evidence="1" id="KW-0472">Membrane</keyword>
<dbReference type="GO" id="GO:0004674">
    <property type="term" value="F:protein serine/threonine kinase activity"/>
    <property type="evidence" value="ECO:0007669"/>
    <property type="project" value="UniProtKB-KW"/>
</dbReference>
<dbReference type="STRING" id="1622118.Lupro_04570"/>
<accession>A0A0X8G5S3</accession>
<dbReference type="RefSeq" id="WP_068206698.1">
    <property type="nucleotide sequence ID" value="NZ_CP013355.1"/>
</dbReference>
<dbReference type="AlphaFoldDB" id="A0A0X8G5S3"/>
<keyword evidence="4" id="KW-1185">Reference proteome</keyword>
<name>A0A0X8G5S3_9FLAO</name>
<dbReference type="OrthoDB" id="9803895at2"/>
<evidence type="ECO:0000313" key="3">
    <source>
        <dbReference type="EMBL" id="AMC10559.1"/>
    </source>
</evidence>
<keyword evidence="1" id="KW-0812">Transmembrane</keyword>
<reference evidence="4" key="1">
    <citation type="submission" date="2015-12" db="EMBL/GenBank/DDBJ databases">
        <title>Complete genome sequence of Lutibacter profundus strain LP1.</title>
        <authorList>
            <person name="Wissuwa J."/>
            <person name="Le Moine Bauer S."/>
            <person name="Stokke R."/>
            <person name="Dahle H."/>
            <person name="Steen I.H."/>
        </authorList>
    </citation>
    <scope>NUCLEOTIDE SEQUENCE [LARGE SCALE GENOMIC DNA]</scope>
    <source>
        <strain evidence="4">LP1</strain>
    </source>
</reference>
<proteinExistence type="predicted"/>
<dbReference type="EMBL" id="CP013355">
    <property type="protein sequence ID" value="AMC10559.1"/>
    <property type="molecule type" value="Genomic_DNA"/>
</dbReference>
<organism evidence="3 4">
    <name type="scientific">Lutibacter profundi</name>
    <dbReference type="NCBI Taxonomy" id="1622118"/>
    <lineage>
        <taxon>Bacteria</taxon>
        <taxon>Pseudomonadati</taxon>
        <taxon>Bacteroidota</taxon>
        <taxon>Flavobacteriia</taxon>
        <taxon>Flavobacteriales</taxon>
        <taxon>Flavobacteriaceae</taxon>
        <taxon>Lutibacter</taxon>
    </lineage>
</organism>
<dbReference type="KEGG" id="lut:Lupro_04570"/>
<dbReference type="Pfam" id="PF03793">
    <property type="entry name" value="PASTA"/>
    <property type="match status" value="2"/>
</dbReference>
<dbReference type="Proteomes" id="UP000059672">
    <property type="component" value="Chromosome"/>
</dbReference>
<dbReference type="InterPro" id="IPR005543">
    <property type="entry name" value="PASTA_dom"/>
</dbReference>
<dbReference type="PROSITE" id="PS51178">
    <property type="entry name" value="PASTA"/>
    <property type="match status" value="2"/>
</dbReference>
<feature type="transmembrane region" description="Helical" evidence="1">
    <location>
        <begin position="12"/>
        <end position="34"/>
    </location>
</feature>
<feature type="domain" description="PASTA" evidence="2">
    <location>
        <begin position="40"/>
        <end position="108"/>
    </location>
</feature>
<dbReference type="SMART" id="SM00740">
    <property type="entry name" value="PASTA"/>
    <property type="match status" value="2"/>
</dbReference>
<protein>
    <submittedName>
        <fullName evidence="3">Serine/threonine protein kinase</fullName>
    </submittedName>
</protein>
<reference evidence="3 4" key="2">
    <citation type="journal article" date="2016" name="Int. J. Syst. Evol. Microbiol.">
        <title>Lutibacter profundi sp. nov., isolated from a deep-sea hydrothermal system on the Arctic Mid-Ocean Ridge and emended description of the genus Lutibacter.</title>
        <authorList>
            <person name="Le Moine Bauer S."/>
            <person name="Roalkvam I."/>
            <person name="Steen I.H."/>
            <person name="Dahle H."/>
        </authorList>
    </citation>
    <scope>NUCLEOTIDE SEQUENCE [LARGE SCALE GENOMIC DNA]</scope>
    <source>
        <strain evidence="3 4">LP1</strain>
    </source>
</reference>
<gene>
    <name evidence="3" type="ORF">Lupro_04570</name>
</gene>
<dbReference type="CDD" id="cd06577">
    <property type="entry name" value="PASTA_pknB"/>
    <property type="match status" value="2"/>
</dbReference>
<keyword evidence="3" id="KW-0418">Kinase</keyword>
<keyword evidence="3" id="KW-0723">Serine/threonine-protein kinase</keyword>
<dbReference type="SUPFAM" id="SSF54184">
    <property type="entry name" value="Penicillin-binding protein 2x (pbp-2x), c-terminal domain"/>
    <property type="match status" value="1"/>
</dbReference>
<evidence type="ECO:0000313" key="4">
    <source>
        <dbReference type="Proteomes" id="UP000059672"/>
    </source>
</evidence>
<keyword evidence="3" id="KW-0808">Transferase</keyword>
<evidence type="ECO:0000259" key="2">
    <source>
        <dbReference type="PROSITE" id="PS51178"/>
    </source>
</evidence>
<keyword evidence="1" id="KW-1133">Transmembrane helix</keyword>
<sequence>MSLFQFLKSKLFLKQLVIAVLSIAVLIFVMMKWLTMITNHNQKIEVPNLEKMSLEKVETKLQELDLNYVVVDSASYNPNYPKKSVIEQSPSVGDFVKENRKIYLTLNPSGYANVEIPDLYGKTKRQATSQLLAIGFKISPKAMYVSDIAKDVIRGLRFKGKELKAGDKIPKNSVINLKLGDGRGTGRYIQNMKREN</sequence>